<evidence type="ECO:0000256" key="1">
    <source>
        <dbReference type="SAM" id="MobiDB-lite"/>
    </source>
</evidence>
<evidence type="ECO:0000313" key="3">
    <source>
        <dbReference type="Proteomes" id="UP000481861"/>
    </source>
</evidence>
<sequence>MYLRALGCDSASRLIPFLVPTPPHQTHAKPLSSNVQTNPDPPTQPRPFTDTRATRQILCVINIQQPSPLGRICHLKRMKPKECDQRKGGNRIEANMRNLSLQSRTGRQWRKHDNASIIYNTCLTTKTPASSHRRETKPEALPHDCLSSI</sequence>
<accession>A0A7C8MEE1</accession>
<feature type="region of interest" description="Disordered" evidence="1">
    <location>
        <begin position="19"/>
        <end position="48"/>
    </location>
</feature>
<reference evidence="2 3" key="1">
    <citation type="submission" date="2020-01" db="EMBL/GenBank/DDBJ databases">
        <authorList>
            <consortium name="DOE Joint Genome Institute"/>
            <person name="Haridas S."/>
            <person name="Albert R."/>
            <person name="Binder M."/>
            <person name="Bloem J."/>
            <person name="Labutti K."/>
            <person name="Salamov A."/>
            <person name="Andreopoulos B."/>
            <person name="Baker S.E."/>
            <person name="Barry K."/>
            <person name="Bills G."/>
            <person name="Bluhm B.H."/>
            <person name="Cannon C."/>
            <person name="Castanera R."/>
            <person name="Culley D.E."/>
            <person name="Daum C."/>
            <person name="Ezra D."/>
            <person name="Gonzalez J.B."/>
            <person name="Henrissat B."/>
            <person name="Kuo A."/>
            <person name="Liang C."/>
            <person name="Lipzen A."/>
            <person name="Lutzoni F."/>
            <person name="Magnuson J."/>
            <person name="Mondo S."/>
            <person name="Nolan M."/>
            <person name="Ohm R."/>
            <person name="Pangilinan J."/>
            <person name="Park H.-J.H."/>
            <person name="Ramirez L."/>
            <person name="Alfaro M."/>
            <person name="Sun H."/>
            <person name="Tritt A."/>
            <person name="Yoshinaga Y."/>
            <person name="Zwiers L.-H.L."/>
            <person name="Turgeon B.G."/>
            <person name="Goodwin S.B."/>
            <person name="Spatafora J.W."/>
            <person name="Crous P.W."/>
            <person name="Grigoriev I.V."/>
        </authorList>
    </citation>
    <scope>NUCLEOTIDE SEQUENCE [LARGE SCALE GENOMIC DNA]</scope>
    <source>
        <strain evidence="2 3">CBS 611.86</strain>
    </source>
</reference>
<proteinExistence type="predicted"/>
<comment type="caution">
    <text evidence="2">The sequence shown here is derived from an EMBL/GenBank/DDBJ whole genome shotgun (WGS) entry which is preliminary data.</text>
</comment>
<dbReference type="AlphaFoldDB" id="A0A7C8MEE1"/>
<gene>
    <name evidence="2" type="ORF">BDV95DRAFT_563840</name>
</gene>
<feature type="region of interest" description="Disordered" evidence="1">
    <location>
        <begin position="128"/>
        <end position="149"/>
    </location>
</feature>
<keyword evidence="3" id="KW-1185">Reference proteome</keyword>
<dbReference type="EMBL" id="JAADJZ010000005">
    <property type="protein sequence ID" value="KAF2874881.1"/>
    <property type="molecule type" value="Genomic_DNA"/>
</dbReference>
<feature type="compositionally biased region" description="Basic and acidic residues" evidence="1">
    <location>
        <begin position="132"/>
        <end position="142"/>
    </location>
</feature>
<protein>
    <submittedName>
        <fullName evidence="2">Uncharacterized protein</fullName>
    </submittedName>
</protein>
<dbReference type="Proteomes" id="UP000481861">
    <property type="component" value="Unassembled WGS sequence"/>
</dbReference>
<organism evidence="2 3">
    <name type="scientific">Massariosphaeria phaeospora</name>
    <dbReference type="NCBI Taxonomy" id="100035"/>
    <lineage>
        <taxon>Eukaryota</taxon>
        <taxon>Fungi</taxon>
        <taxon>Dikarya</taxon>
        <taxon>Ascomycota</taxon>
        <taxon>Pezizomycotina</taxon>
        <taxon>Dothideomycetes</taxon>
        <taxon>Pleosporomycetidae</taxon>
        <taxon>Pleosporales</taxon>
        <taxon>Pleosporales incertae sedis</taxon>
        <taxon>Massariosphaeria</taxon>
    </lineage>
</organism>
<name>A0A7C8MEE1_9PLEO</name>
<evidence type="ECO:0000313" key="2">
    <source>
        <dbReference type="EMBL" id="KAF2874881.1"/>
    </source>
</evidence>